<organism evidence="2 3">
    <name type="scientific">Amycolatopsis rubida</name>
    <dbReference type="NCBI Taxonomy" id="112413"/>
    <lineage>
        <taxon>Bacteria</taxon>
        <taxon>Bacillati</taxon>
        <taxon>Actinomycetota</taxon>
        <taxon>Actinomycetes</taxon>
        <taxon>Pseudonocardiales</taxon>
        <taxon>Pseudonocardiaceae</taxon>
        <taxon>Amycolatopsis</taxon>
    </lineage>
</organism>
<evidence type="ECO:0000313" key="2">
    <source>
        <dbReference type="EMBL" id="SFQ82004.1"/>
    </source>
</evidence>
<gene>
    <name evidence="2" type="ORF">SAMN05421854_13213</name>
</gene>
<name>A0A1I6BM90_9PSEU</name>
<dbReference type="EMBL" id="FOWC01000032">
    <property type="protein sequence ID" value="SFQ82004.1"/>
    <property type="molecule type" value="Genomic_DNA"/>
</dbReference>
<sequence length="225" mass="24858">MQGMTVEEALSARIEGWTRSVEVCVGDDAVTVRWNCQWSRQDALDPNAWHLHRGTCAWAAVPGGFRRKVPDDGPGTQWWMAWVADRDRVLRIDGLADDDLAAAVAILADTARAVRIHERLAAQRREQTLRGLAEAADAWDDAAGKGLVAERAWWRREARIRTAVAIGECAPEEIRDAARVKADQIELAQAYVRAHPDRCPVPPLTPDERPPEPVPEAPAPARSTA</sequence>
<evidence type="ECO:0000313" key="3">
    <source>
        <dbReference type="Proteomes" id="UP000199137"/>
    </source>
</evidence>
<dbReference type="AlphaFoldDB" id="A0A1I6BM90"/>
<reference evidence="2 3" key="1">
    <citation type="submission" date="2016-10" db="EMBL/GenBank/DDBJ databases">
        <authorList>
            <person name="de Groot N.N."/>
        </authorList>
    </citation>
    <scope>NUCLEOTIDE SEQUENCE [LARGE SCALE GENOMIC DNA]</scope>
    <source>
        <strain evidence="2 3">DSM 44637</strain>
    </source>
</reference>
<feature type="region of interest" description="Disordered" evidence="1">
    <location>
        <begin position="196"/>
        <end position="225"/>
    </location>
</feature>
<dbReference type="Proteomes" id="UP000199137">
    <property type="component" value="Unassembled WGS sequence"/>
</dbReference>
<accession>A0A1I6BM90</accession>
<proteinExistence type="predicted"/>
<evidence type="ECO:0000256" key="1">
    <source>
        <dbReference type="SAM" id="MobiDB-lite"/>
    </source>
</evidence>
<protein>
    <submittedName>
        <fullName evidence="2">Uncharacterized protein</fullName>
    </submittedName>
</protein>